<dbReference type="FunFam" id="2.60.120.10:FF:000032">
    <property type="entry name" value="Mannose-1-phosphate guanylyltransferase/mannose-6-phosphate isomerase"/>
    <property type="match status" value="1"/>
</dbReference>
<evidence type="ECO:0000256" key="7">
    <source>
        <dbReference type="ARBA" id="ARBA00047343"/>
    </source>
</evidence>
<evidence type="ECO:0000259" key="9">
    <source>
        <dbReference type="Pfam" id="PF00483"/>
    </source>
</evidence>
<keyword evidence="5" id="KW-0547">Nucleotide-binding</keyword>
<dbReference type="PANTHER" id="PTHR46390:SF1">
    <property type="entry name" value="MANNOSE-1-PHOSPHATE GUANYLYLTRANSFERASE"/>
    <property type="match status" value="1"/>
</dbReference>
<dbReference type="GO" id="GO:0016853">
    <property type="term" value="F:isomerase activity"/>
    <property type="evidence" value="ECO:0007669"/>
    <property type="project" value="UniProtKB-KW"/>
</dbReference>
<evidence type="ECO:0000256" key="6">
    <source>
        <dbReference type="ARBA" id="ARBA00023134"/>
    </source>
</evidence>
<accession>A0A0P0ZA01</accession>
<dbReference type="InterPro" id="IPR029044">
    <property type="entry name" value="Nucleotide-diphossugar_trans"/>
</dbReference>
<evidence type="ECO:0000256" key="1">
    <source>
        <dbReference type="ARBA" id="ARBA00006115"/>
    </source>
</evidence>
<evidence type="ECO:0000256" key="8">
    <source>
        <dbReference type="RuleBase" id="RU004190"/>
    </source>
</evidence>
<proteinExistence type="inferred from homology"/>
<feature type="domain" description="Nucleotidyl transferase" evidence="9">
    <location>
        <begin position="12"/>
        <end position="290"/>
    </location>
</feature>
<comment type="similarity">
    <text evidence="1 8">Belongs to the mannose-6-phosphate isomerase type 2 family.</text>
</comment>
<dbReference type="InterPro" id="IPR014710">
    <property type="entry name" value="RmlC-like_jellyroll"/>
</dbReference>
<reference evidence="11" key="1">
    <citation type="journal article" date="2015" name="Proc. Natl. Acad. Sci. U.S.A.">
        <title>Bacterial clade with the ribosomal RNA operon on a small plasmid rather than the chromosome.</title>
        <authorList>
            <person name="Anda M."/>
            <person name="Ohtsubo Y."/>
            <person name="Okubo T."/>
            <person name="Sugawara M."/>
            <person name="Nagata Y."/>
            <person name="Tsuda M."/>
            <person name="Minamisawa K."/>
            <person name="Mitsui H."/>
        </authorList>
    </citation>
    <scope>NUCLEOTIDE SEQUENCE</scope>
    <source>
        <strain evidence="11">DSM 15513</strain>
    </source>
</reference>
<dbReference type="Gene3D" id="2.60.120.10">
    <property type="entry name" value="Jelly Rolls"/>
    <property type="match status" value="1"/>
</dbReference>
<dbReference type="OrthoDB" id="9806359at2"/>
<dbReference type="InterPro" id="IPR049577">
    <property type="entry name" value="GMPP_N"/>
</dbReference>
<dbReference type="AlphaFoldDB" id="A0A0P0ZA01"/>
<dbReference type="Gene3D" id="3.90.550.10">
    <property type="entry name" value="Spore Coat Polysaccharide Biosynthesis Protein SpsA, Chain A"/>
    <property type="match status" value="1"/>
</dbReference>
<sequence>MAAGDPNATIVPVILCGGSGTRLWPASRRTRPKQFLPLFGNLSPFQATLIRVNAEGFGKPLIIANTDHRFLAAEQAEEIGIDITIVLEPEARDSGPGLAAAALFAAKEVASDALILALAADHRITDVEGFRHTVSGAADVARQGHIVTFGIAPEKPATGYGYIEPGEAMAGAGDIEVRKAKRFVEKPNLATAETYLDAGYLWNSGNFLCRADVLISEYEASDAETVSAVRRSVDAAVKDLDFVRLDPAAFKQAGKRSIDYAVMERSERIAVATAGFDWSDIGDWDALAPILDRDADGNAVHGSCVSIGSKDNVVWSTGAFVAFSGVDNLVISVTEDAVFVADRSKGDLMKSLVEKVKGANPVLTEEHLQSFRPWGNYRSLDKGNRHQVKRIVVKPGGRLSLQHHHHRAEHWIVVRGLALVTIDERQFKLTENESTYIPLGSVHRLENPGKIDLELIEVQTGSYLGEDDIVRHEDIYARADA</sequence>
<comment type="catalytic activity">
    <reaction evidence="7">
        <text>alpha-D-mannose 1-phosphate + GTP + H(+) = GDP-alpha-D-mannose + diphosphate</text>
        <dbReference type="Rhea" id="RHEA:15229"/>
        <dbReference type="ChEBI" id="CHEBI:15378"/>
        <dbReference type="ChEBI" id="CHEBI:33019"/>
        <dbReference type="ChEBI" id="CHEBI:37565"/>
        <dbReference type="ChEBI" id="CHEBI:57527"/>
        <dbReference type="ChEBI" id="CHEBI:58409"/>
        <dbReference type="EC" id="2.7.7.13"/>
    </reaction>
</comment>
<evidence type="ECO:0000256" key="3">
    <source>
        <dbReference type="ARBA" id="ARBA00022679"/>
    </source>
</evidence>
<dbReference type="GO" id="GO:0009298">
    <property type="term" value="P:GDP-mannose biosynthetic process"/>
    <property type="evidence" value="ECO:0007669"/>
    <property type="project" value="TreeGrafter"/>
</dbReference>
<dbReference type="InterPro" id="IPR011051">
    <property type="entry name" value="RmlC_Cupin_sf"/>
</dbReference>
<feature type="domain" description="Mannose-6-phosphate isomerase type II C-terminal" evidence="10">
    <location>
        <begin position="364"/>
        <end position="474"/>
    </location>
</feature>
<dbReference type="PANTHER" id="PTHR46390">
    <property type="entry name" value="MANNOSE-1-PHOSPHATE GUANYLYLTRANSFERASE"/>
    <property type="match status" value="1"/>
</dbReference>
<keyword evidence="4" id="KW-0548">Nucleotidyltransferase</keyword>
<dbReference type="EC" id="2.7.7.13" evidence="2"/>
<dbReference type="GO" id="GO:0005525">
    <property type="term" value="F:GTP binding"/>
    <property type="evidence" value="ECO:0007669"/>
    <property type="project" value="UniProtKB-KW"/>
</dbReference>
<dbReference type="SUPFAM" id="SSF51182">
    <property type="entry name" value="RmlC-like cupins"/>
    <property type="match status" value="1"/>
</dbReference>
<dbReference type="Pfam" id="PF01050">
    <property type="entry name" value="MannoseP_isomer"/>
    <property type="match status" value="1"/>
</dbReference>
<dbReference type="GO" id="GO:0000271">
    <property type="term" value="P:polysaccharide biosynthetic process"/>
    <property type="evidence" value="ECO:0007669"/>
    <property type="project" value="InterPro"/>
</dbReference>
<dbReference type="GO" id="GO:0004475">
    <property type="term" value="F:mannose-1-phosphate guanylyltransferase (GTP) activity"/>
    <property type="evidence" value="ECO:0007669"/>
    <property type="project" value="UniProtKB-EC"/>
</dbReference>
<dbReference type="NCBIfam" id="TIGR01479">
    <property type="entry name" value="GMP_PMI"/>
    <property type="match status" value="1"/>
</dbReference>
<dbReference type="RefSeq" id="WP_007068381.1">
    <property type="nucleotide sequence ID" value="NZ_BBWO01000027.1"/>
</dbReference>
<dbReference type="SUPFAM" id="SSF53448">
    <property type="entry name" value="Nucleotide-diphospho-sugar transferases"/>
    <property type="match status" value="1"/>
</dbReference>
<dbReference type="EMBL" id="LC066396">
    <property type="protein sequence ID" value="BAT30982.1"/>
    <property type="molecule type" value="Genomic_DNA"/>
</dbReference>
<keyword evidence="11" id="KW-0413">Isomerase</keyword>
<keyword evidence="6" id="KW-0342">GTP-binding</keyword>
<dbReference type="InterPro" id="IPR006375">
    <property type="entry name" value="Man1P_GuaTrfase/Man6P_Isoase"/>
</dbReference>
<evidence type="ECO:0000313" key="11">
    <source>
        <dbReference type="EMBL" id="BAT30982.1"/>
    </source>
</evidence>
<dbReference type="Pfam" id="PF00483">
    <property type="entry name" value="NTP_transferase"/>
    <property type="match status" value="1"/>
</dbReference>
<dbReference type="InterPro" id="IPR051161">
    <property type="entry name" value="Mannose-6P_isomerase_type2"/>
</dbReference>
<evidence type="ECO:0000256" key="5">
    <source>
        <dbReference type="ARBA" id="ARBA00022741"/>
    </source>
</evidence>
<dbReference type="CDD" id="cd02509">
    <property type="entry name" value="GDP-M1P_Guanylyltransferase"/>
    <property type="match status" value="1"/>
</dbReference>
<evidence type="ECO:0000259" key="10">
    <source>
        <dbReference type="Pfam" id="PF01050"/>
    </source>
</evidence>
<dbReference type="CDD" id="cd02213">
    <property type="entry name" value="cupin_PMI_typeII_C"/>
    <property type="match status" value="1"/>
</dbReference>
<keyword evidence="3" id="KW-0808">Transferase</keyword>
<evidence type="ECO:0000256" key="2">
    <source>
        <dbReference type="ARBA" id="ARBA00012387"/>
    </source>
</evidence>
<dbReference type="InterPro" id="IPR005835">
    <property type="entry name" value="NTP_transferase_dom"/>
</dbReference>
<name>A0A0P0ZA01_9HYPH</name>
<dbReference type="InterPro" id="IPR001538">
    <property type="entry name" value="Man6P_isomerase-2_C"/>
</dbReference>
<evidence type="ECO:0000256" key="4">
    <source>
        <dbReference type="ARBA" id="ARBA00022695"/>
    </source>
</evidence>
<organism evidence="11">
    <name type="scientific">Fulvimarina pelagi</name>
    <dbReference type="NCBI Taxonomy" id="217511"/>
    <lineage>
        <taxon>Bacteria</taxon>
        <taxon>Pseudomonadati</taxon>
        <taxon>Pseudomonadota</taxon>
        <taxon>Alphaproteobacteria</taxon>
        <taxon>Hyphomicrobiales</taxon>
        <taxon>Aurantimonadaceae</taxon>
        <taxon>Fulvimarina</taxon>
    </lineage>
</organism>
<protein>
    <recommendedName>
        <fullName evidence="2">mannose-1-phosphate guanylyltransferase</fullName>
        <ecNumber evidence="2">2.7.7.13</ecNumber>
    </recommendedName>
</protein>